<dbReference type="Gene3D" id="3.60.21.10">
    <property type="match status" value="1"/>
</dbReference>
<evidence type="ECO:0000256" key="2">
    <source>
        <dbReference type="ARBA" id="ARBA00022801"/>
    </source>
</evidence>
<keyword evidence="3" id="KW-0464">Manganese</keyword>
<dbReference type="InterPro" id="IPR004843">
    <property type="entry name" value="Calcineurin-like_PHP"/>
</dbReference>
<dbReference type="SMART" id="SM00156">
    <property type="entry name" value="PP2Ac"/>
    <property type="match status" value="1"/>
</dbReference>
<dbReference type="InterPro" id="IPR047129">
    <property type="entry name" value="PPA2-like"/>
</dbReference>
<evidence type="ECO:0000259" key="6">
    <source>
        <dbReference type="PROSITE" id="PS00125"/>
    </source>
</evidence>
<dbReference type="GO" id="GO:0046872">
    <property type="term" value="F:metal ion binding"/>
    <property type="evidence" value="ECO:0007669"/>
    <property type="project" value="UniProtKB-KW"/>
</dbReference>
<organism evidence="7 8">
    <name type="scientific">Micractinium conductrix</name>
    <dbReference type="NCBI Taxonomy" id="554055"/>
    <lineage>
        <taxon>Eukaryota</taxon>
        <taxon>Viridiplantae</taxon>
        <taxon>Chlorophyta</taxon>
        <taxon>core chlorophytes</taxon>
        <taxon>Trebouxiophyceae</taxon>
        <taxon>Chlorellales</taxon>
        <taxon>Chlorellaceae</taxon>
        <taxon>Chlorella clade</taxon>
        <taxon>Micractinium</taxon>
    </lineage>
</organism>
<evidence type="ECO:0000256" key="5">
    <source>
        <dbReference type="SAM" id="MobiDB-lite"/>
    </source>
</evidence>
<evidence type="ECO:0000256" key="3">
    <source>
        <dbReference type="ARBA" id="ARBA00023211"/>
    </source>
</evidence>
<dbReference type="PROSITE" id="PS00125">
    <property type="entry name" value="SER_THR_PHOSPHATASE"/>
    <property type="match status" value="1"/>
</dbReference>
<evidence type="ECO:0000313" key="7">
    <source>
        <dbReference type="EMBL" id="PSC74604.1"/>
    </source>
</evidence>
<dbReference type="GO" id="GO:0004722">
    <property type="term" value="F:protein serine/threonine phosphatase activity"/>
    <property type="evidence" value="ECO:0007669"/>
    <property type="project" value="UniProtKB-EC"/>
</dbReference>
<dbReference type="STRING" id="554055.A0A2P6VKK1"/>
<name>A0A2P6VKK1_9CHLO</name>
<dbReference type="InterPro" id="IPR029052">
    <property type="entry name" value="Metallo-depent_PP-like"/>
</dbReference>
<keyword evidence="8" id="KW-1185">Reference proteome</keyword>
<evidence type="ECO:0000256" key="1">
    <source>
        <dbReference type="ARBA" id="ARBA00022723"/>
    </source>
</evidence>
<dbReference type="AlphaFoldDB" id="A0A2P6VKK1"/>
<gene>
    <name evidence="7" type="ORF">C2E20_2127</name>
</gene>
<reference evidence="7 8" key="1">
    <citation type="journal article" date="2018" name="Plant J.">
        <title>Genome sequences of Chlorella sorokiniana UTEX 1602 and Micractinium conductrix SAG 241.80: implications to maltose excretion by a green alga.</title>
        <authorList>
            <person name="Arriola M.B."/>
            <person name="Velmurugan N."/>
            <person name="Zhang Y."/>
            <person name="Plunkett M.H."/>
            <person name="Hondzo H."/>
            <person name="Barney B.M."/>
        </authorList>
    </citation>
    <scope>NUCLEOTIDE SEQUENCE [LARGE SCALE GENOMIC DNA]</scope>
    <source>
        <strain evidence="7 8">SAG 241.80</strain>
    </source>
</reference>
<feature type="domain" description="Serine/threonine specific protein phosphatases" evidence="6">
    <location>
        <begin position="107"/>
        <end position="112"/>
    </location>
</feature>
<dbReference type="SUPFAM" id="SSF56300">
    <property type="entry name" value="Metallo-dependent phosphatases"/>
    <property type="match status" value="1"/>
</dbReference>
<dbReference type="PRINTS" id="PR00114">
    <property type="entry name" value="STPHPHTASE"/>
</dbReference>
<evidence type="ECO:0000313" key="8">
    <source>
        <dbReference type="Proteomes" id="UP000239649"/>
    </source>
</evidence>
<dbReference type="OrthoDB" id="1930084at2759"/>
<sequence>MDLEKWTQKVRSGEFLAEEDLKALCDLVKEVLVEESNVQPVSSPVTVCGDIHGQFHDLLKLFDTGGQVPSTNYIFMGDFVDRGYNSLEVFTLLMLLKAAHPAHVTLLRGNHESRQITQVRFAAGGHLAKEKAGSAAPDEQQLMAGCTSR</sequence>
<dbReference type="Pfam" id="PF00149">
    <property type="entry name" value="Metallophos"/>
    <property type="match status" value="1"/>
</dbReference>
<evidence type="ECO:0000256" key="4">
    <source>
        <dbReference type="RuleBase" id="RU004273"/>
    </source>
</evidence>
<comment type="similarity">
    <text evidence="4">Belongs to the PPP phosphatase family.</text>
</comment>
<keyword evidence="1" id="KW-0479">Metal-binding</keyword>
<comment type="catalytic activity">
    <reaction evidence="4">
        <text>O-phospho-L-threonyl-[protein] + H2O = L-threonyl-[protein] + phosphate</text>
        <dbReference type="Rhea" id="RHEA:47004"/>
        <dbReference type="Rhea" id="RHEA-COMP:11060"/>
        <dbReference type="Rhea" id="RHEA-COMP:11605"/>
        <dbReference type="ChEBI" id="CHEBI:15377"/>
        <dbReference type="ChEBI" id="CHEBI:30013"/>
        <dbReference type="ChEBI" id="CHEBI:43474"/>
        <dbReference type="ChEBI" id="CHEBI:61977"/>
        <dbReference type="EC" id="3.1.3.16"/>
    </reaction>
</comment>
<dbReference type="EC" id="3.1.3.16" evidence="4"/>
<accession>A0A2P6VKK1</accession>
<feature type="region of interest" description="Disordered" evidence="5">
    <location>
        <begin position="130"/>
        <end position="149"/>
    </location>
</feature>
<keyword evidence="2 4" id="KW-0378">Hydrolase</keyword>
<dbReference type="PANTHER" id="PTHR45619">
    <property type="entry name" value="SERINE/THREONINE-PROTEIN PHOSPHATASE PP2A-RELATED"/>
    <property type="match status" value="1"/>
</dbReference>
<dbReference type="EMBL" id="LHPF02000004">
    <property type="protein sequence ID" value="PSC74604.1"/>
    <property type="molecule type" value="Genomic_DNA"/>
</dbReference>
<comment type="caution">
    <text evidence="7">The sequence shown here is derived from an EMBL/GenBank/DDBJ whole genome shotgun (WGS) entry which is preliminary data.</text>
</comment>
<dbReference type="Proteomes" id="UP000239649">
    <property type="component" value="Unassembled WGS sequence"/>
</dbReference>
<dbReference type="InterPro" id="IPR006186">
    <property type="entry name" value="Ser/Thr-sp_prot-phosphatase"/>
</dbReference>
<proteinExistence type="inferred from homology"/>
<protein>
    <recommendedName>
        <fullName evidence="4">Serine/threonine-protein phosphatase</fullName>
        <ecNumber evidence="4">3.1.3.16</ecNumber>
    </recommendedName>
</protein>